<sequence length="121" mass="13392">AQILTQGQGGTTISIRTRSQFIGRSEAGSHRIGTGAKTYGTTHRPCLYPGYQDALGEARYYQDQLMAAEIDFISYAKYRAQQASSERMRSCTHSVESTEGQRALNPDQEEATSAQRLVLIE</sequence>
<protein>
    <submittedName>
        <fullName evidence="2">Uncharacterized protein</fullName>
    </submittedName>
</protein>
<feature type="non-terminal residue" evidence="2">
    <location>
        <position position="1"/>
    </location>
</feature>
<keyword evidence="3" id="KW-1185">Reference proteome</keyword>
<reference evidence="2 3" key="1">
    <citation type="journal article" date="2021" name="Nat. Plants">
        <title>The Taxus genome provides insights into paclitaxel biosynthesis.</title>
        <authorList>
            <person name="Xiong X."/>
            <person name="Gou J."/>
            <person name="Liao Q."/>
            <person name="Li Y."/>
            <person name="Zhou Q."/>
            <person name="Bi G."/>
            <person name="Li C."/>
            <person name="Du R."/>
            <person name="Wang X."/>
            <person name="Sun T."/>
            <person name="Guo L."/>
            <person name="Liang H."/>
            <person name="Lu P."/>
            <person name="Wu Y."/>
            <person name="Zhang Z."/>
            <person name="Ro D.K."/>
            <person name="Shang Y."/>
            <person name="Huang S."/>
            <person name="Yan J."/>
        </authorList>
    </citation>
    <scope>NUCLEOTIDE SEQUENCE [LARGE SCALE GENOMIC DNA]</scope>
    <source>
        <strain evidence="2">Ta-2019</strain>
    </source>
</reference>
<evidence type="ECO:0000313" key="2">
    <source>
        <dbReference type="EMBL" id="KAH9316564.1"/>
    </source>
</evidence>
<gene>
    <name evidence="2" type="ORF">KI387_025191</name>
</gene>
<comment type="caution">
    <text evidence="2">The sequence shown here is derived from an EMBL/GenBank/DDBJ whole genome shotgun (WGS) entry which is preliminary data.</text>
</comment>
<proteinExistence type="predicted"/>
<dbReference type="AlphaFoldDB" id="A0AA38L978"/>
<feature type="region of interest" description="Disordered" evidence="1">
    <location>
        <begin position="86"/>
        <end position="113"/>
    </location>
</feature>
<feature type="non-terminal residue" evidence="2">
    <location>
        <position position="121"/>
    </location>
</feature>
<evidence type="ECO:0000313" key="3">
    <source>
        <dbReference type="Proteomes" id="UP000824469"/>
    </source>
</evidence>
<name>A0AA38L978_TAXCH</name>
<organism evidence="2 3">
    <name type="scientific">Taxus chinensis</name>
    <name type="common">Chinese yew</name>
    <name type="synonym">Taxus wallichiana var. chinensis</name>
    <dbReference type="NCBI Taxonomy" id="29808"/>
    <lineage>
        <taxon>Eukaryota</taxon>
        <taxon>Viridiplantae</taxon>
        <taxon>Streptophyta</taxon>
        <taxon>Embryophyta</taxon>
        <taxon>Tracheophyta</taxon>
        <taxon>Spermatophyta</taxon>
        <taxon>Pinopsida</taxon>
        <taxon>Pinidae</taxon>
        <taxon>Conifers II</taxon>
        <taxon>Cupressales</taxon>
        <taxon>Taxaceae</taxon>
        <taxon>Taxus</taxon>
    </lineage>
</organism>
<dbReference type="Proteomes" id="UP000824469">
    <property type="component" value="Unassembled WGS sequence"/>
</dbReference>
<evidence type="ECO:0000256" key="1">
    <source>
        <dbReference type="SAM" id="MobiDB-lite"/>
    </source>
</evidence>
<feature type="compositionally biased region" description="Polar residues" evidence="1">
    <location>
        <begin position="86"/>
        <end position="100"/>
    </location>
</feature>
<dbReference type="EMBL" id="JAHRHJ020000005">
    <property type="protein sequence ID" value="KAH9316564.1"/>
    <property type="molecule type" value="Genomic_DNA"/>
</dbReference>
<accession>A0AA38L978</accession>